<reference evidence="1 2" key="1">
    <citation type="submission" date="2023-01" db="EMBL/GenBank/DDBJ databases">
        <authorList>
            <person name="Kreplak J."/>
        </authorList>
    </citation>
    <scope>NUCLEOTIDE SEQUENCE [LARGE SCALE GENOMIC DNA]</scope>
</reference>
<sequence length="93" mass="10749">MLTPLIKKGTHFFGITNPYFQVIFSHIFLTLQLQKTTSCLATPLLDRHHQHRGPLLMEHVRHHPLYVIFQPCATHLLPLTNFASPLQITVRTL</sequence>
<evidence type="ECO:0000313" key="1">
    <source>
        <dbReference type="EMBL" id="CAI8619443.1"/>
    </source>
</evidence>
<dbReference type="AlphaFoldDB" id="A0AAV1BCI0"/>
<name>A0AAV1BCI0_VICFA</name>
<evidence type="ECO:0000313" key="2">
    <source>
        <dbReference type="Proteomes" id="UP001157006"/>
    </source>
</evidence>
<organism evidence="1 2">
    <name type="scientific">Vicia faba</name>
    <name type="common">Broad bean</name>
    <name type="synonym">Faba vulgaris</name>
    <dbReference type="NCBI Taxonomy" id="3906"/>
    <lineage>
        <taxon>Eukaryota</taxon>
        <taxon>Viridiplantae</taxon>
        <taxon>Streptophyta</taxon>
        <taxon>Embryophyta</taxon>
        <taxon>Tracheophyta</taxon>
        <taxon>Spermatophyta</taxon>
        <taxon>Magnoliopsida</taxon>
        <taxon>eudicotyledons</taxon>
        <taxon>Gunneridae</taxon>
        <taxon>Pentapetalae</taxon>
        <taxon>rosids</taxon>
        <taxon>fabids</taxon>
        <taxon>Fabales</taxon>
        <taxon>Fabaceae</taxon>
        <taxon>Papilionoideae</taxon>
        <taxon>50 kb inversion clade</taxon>
        <taxon>NPAAA clade</taxon>
        <taxon>Hologalegina</taxon>
        <taxon>IRL clade</taxon>
        <taxon>Fabeae</taxon>
        <taxon>Vicia</taxon>
    </lineage>
</organism>
<dbReference type="Proteomes" id="UP001157006">
    <property type="component" value="Chromosome 6"/>
</dbReference>
<protein>
    <submittedName>
        <fullName evidence="1">Uncharacterized protein</fullName>
    </submittedName>
</protein>
<gene>
    <name evidence="1" type="ORF">VFH_VI170760</name>
</gene>
<proteinExistence type="predicted"/>
<accession>A0AAV1BCI0</accession>
<dbReference type="EMBL" id="OX451741">
    <property type="protein sequence ID" value="CAI8619443.1"/>
    <property type="molecule type" value="Genomic_DNA"/>
</dbReference>
<keyword evidence="2" id="KW-1185">Reference proteome</keyword>